<evidence type="ECO:0000313" key="2">
    <source>
        <dbReference type="Proteomes" id="UP000231791"/>
    </source>
</evidence>
<dbReference type="KEGG" id="slx:SLAV_37145"/>
<keyword evidence="2" id="KW-1185">Reference proteome</keyword>
<sequence>MRGLSSGFARAGKKAFDKRLPDTELKLRELLGELRAKHGTALVVVDRPVSTGALSPSSARVMVCPVSGLPGLTMRRIAANRLHGPLAQIRPSLERVRGPRS</sequence>
<reference evidence="1 2" key="1">
    <citation type="submission" date="2017-11" db="EMBL/GenBank/DDBJ databases">
        <title>Complete genome sequence of Streptomyces lavendulae subsp. lavendulae CCM 3239 (formerly 'Streptomyces aureofaciens CCM 3239'), the producer of the angucycline-type antibiotic auricin.</title>
        <authorList>
            <person name="Busche T."/>
            <person name="Novakova R."/>
            <person name="Al'Dilaimi A."/>
            <person name="Homerova D."/>
            <person name="Feckova L."/>
            <person name="Rezuchova B."/>
            <person name="Mingyar E."/>
            <person name="Csolleiova D."/>
            <person name="Bekeova C."/>
            <person name="Winkler A."/>
            <person name="Sevcikova B."/>
            <person name="Kalinowski J."/>
            <person name="Kormanec J."/>
            <person name="Ruckert C."/>
        </authorList>
    </citation>
    <scope>NUCLEOTIDE SEQUENCE [LARGE SCALE GENOMIC DNA]</scope>
    <source>
        <strain evidence="1 2">CCM 3239</strain>
    </source>
</reference>
<organism evidence="1 2">
    <name type="scientific">Streptomyces lavendulae subsp. lavendulae</name>
    <dbReference type="NCBI Taxonomy" id="58340"/>
    <lineage>
        <taxon>Bacteria</taxon>
        <taxon>Bacillati</taxon>
        <taxon>Actinomycetota</taxon>
        <taxon>Actinomycetes</taxon>
        <taxon>Kitasatosporales</taxon>
        <taxon>Streptomycetaceae</taxon>
        <taxon>Streptomyces</taxon>
    </lineage>
</organism>
<dbReference type="EMBL" id="CP024985">
    <property type="protein sequence ID" value="ATZ29194.1"/>
    <property type="molecule type" value="Genomic_DNA"/>
</dbReference>
<proteinExistence type="predicted"/>
<protein>
    <submittedName>
        <fullName evidence="1">Uncharacterized protein</fullName>
    </submittedName>
</protein>
<gene>
    <name evidence="1" type="ORF">SLAV_37145</name>
</gene>
<evidence type="ECO:0000313" key="1">
    <source>
        <dbReference type="EMBL" id="ATZ29194.1"/>
    </source>
</evidence>
<dbReference type="AlphaFoldDB" id="A0A2K8PR45"/>
<name>A0A2K8PR45_STRLA</name>
<accession>A0A2K8PR45</accession>
<dbReference type="Proteomes" id="UP000231791">
    <property type="component" value="Chromosome"/>
</dbReference>